<evidence type="ECO:0000256" key="1">
    <source>
        <dbReference type="ARBA" id="ARBA00004651"/>
    </source>
</evidence>
<evidence type="ECO:0000256" key="2">
    <source>
        <dbReference type="ARBA" id="ARBA00006679"/>
    </source>
</evidence>
<name>A0A838BKU7_9HYPH</name>
<feature type="transmembrane region" description="Helical" evidence="7">
    <location>
        <begin position="12"/>
        <end position="38"/>
    </location>
</feature>
<keyword evidence="3" id="KW-1003">Cell membrane</keyword>
<proteinExistence type="inferred from homology"/>
<accession>A0A838BKU7</accession>
<feature type="transmembrane region" description="Helical" evidence="7">
    <location>
        <begin position="78"/>
        <end position="96"/>
    </location>
</feature>
<dbReference type="PANTHER" id="PTHR33452:SF1">
    <property type="entry name" value="INNER MEMBRANE PROTEIN YPHA-RELATED"/>
    <property type="match status" value="1"/>
</dbReference>
<comment type="similarity">
    <text evidence="2">Belongs to the DoxX family.</text>
</comment>
<reference evidence="8 9" key="1">
    <citation type="submission" date="2020-07" db="EMBL/GenBank/DDBJ databases">
        <title>Draft genome and description of Microvirga mediterraneensis Marseille-Q2068 sp. nov.</title>
        <authorList>
            <person name="Boxberger M."/>
        </authorList>
    </citation>
    <scope>NUCLEOTIDE SEQUENCE [LARGE SCALE GENOMIC DNA]</scope>
    <source>
        <strain evidence="8 9">Marseille-Q2068</strain>
    </source>
</reference>
<dbReference type="GO" id="GO:0005886">
    <property type="term" value="C:plasma membrane"/>
    <property type="evidence" value="ECO:0007669"/>
    <property type="project" value="UniProtKB-SubCell"/>
</dbReference>
<comment type="caution">
    <text evidence="8">The sequence shown here is derived from an EMBL/GenBank/DDBJ whole genome shotgun (WGS) entry which is preliminary data.</text>
</comment>
<keyword evidence="6 7" id="KW-0472">Membrane</keyword>
<evidence type="ECO:0000256" key="5">
    <source>
        <dbReference type="ARBA" id="ARBA00022989"/>
    </source>
</evidence>
<dbReference type="InterPro" id="IPR032808">
    <property type="entry name" value="DoxX"/>
</dbReference>
<dbReference type="InterPro" id="IPR051907">
    <property type="entry name" value="DoxX-like_oxidoreductase"/>
</dbReference>
<keyword evidence="9" id="KW-1185">Reference proteome</keyword>
<evidence type="ECO:0000313" key="9">
    <source>
        <dbReference type="Proteomes" id="UP000572984"/>
    </source>
</evidence>
<organism evidence="8 9">
    <name type="scientific">Microvirga mediterraneensis</name>
    <dbReference type="NCBI Taxonomy" id="2754695"/>
    <lineage>
        <taxon>Bacteria</taxon>
        <taxon>Pseudomonadati</taxon>
        <taxon>Pseudomonadota</taxon>
        <taxon>Alphaproteobacteria</taxon>
        <taxon>Hyphomicrobiales</taxon>
        <taxon>Methylobacteriaceae</taxon>
        <taxon>Microvirga</taxon>
    </lineage>
</organism>
<dbReference type="AlphaFoldDB" id="A0A838BKU7"/>
<dbReference type="Pfam" id="PF07681">
    <property type="entry name" value="DoxX"/>
    <property type="match status" value="1"/>
</dbReference>
<keyword evidence="5 7" id="KW-1133">Transmembrane helix</keyword>
<feature type="transmembrane region" description="Helical" evidence="7">
    <location>
        <begin position="108"/>
        <end position="128"/>
    </location>
</feature>
<evidence type="ECO:0000313" key="8">
    <source>
        <dbReference type="EMBL" id="MBA1156070.1"/>
    </source>
</evidence>
<dbReference type="Proteomes" id="UP000572984">
    <property type="component" value="Unassembled WGS sequence"/>
</dbReference>
<feature type="transmembrane region" description="Helical" evidence="7">
    <location>
        <begin position="50"/>
        <end position="71"/>
    </location>
</feature>
<protein>
    <submittedName>
        <fullName evidence="8">DoxX family protein</fullName>
    </submittedName>
</protein>
<keyword evidence="4 7" id="KW-0812">Transmembrane</keyword>
<dbReference type="EMBL" id="JACDXJ010000001">
    <property type="protein sequence ID" value="MBA1156070.1"/>
    <property type="molecule type" value="Genomic_DNA"/>
</dbReference>
<gene>
    <name evidence="8" type="ORF">H0S73_08025</name>
</gene>
<evidence type="ECO:0000256" key="6">
    <source>
        <dbReference type="ARBA" id="ARBA00023136"/>
    </source>
</evidence>
<dbReference type="RefSeq" id="WP_181051657.1">
    <property type="nucleotide sequence ID" value="NZ_JACDXJ010000001.1"/>
</dbReference>
<evidence type="ECO:0000256" key="7">
    <source>
        <dbReference type="SAM" id="Phobius"/>
    </source>
</evidence>
<dbReference type="PANTHER" id="PTHR33452">
    <property type="entry name" value="OXIDOREDUCTASE CATD-RELATED"/>
    <property type="match status" value="1"/>
</dbReference>
<sequence>MIDTRTAPYAALILRITLGIVFLAHAGLKVFVFTPAGAAQFFGSLGLPPALAYLTIAAETVGGIALILGFYTRWVSLALIPILLGAIAFVHGPAGFFFNNPNGGWEYLAFWIAALVAQALLGDGALAARAGSAKTAPTFSPRSA</sequence>
<evidence type="ECO:0000256" key="4">
    <source>
        <dbReference type="ARBA" id="ARBA00022692"/>
    </source>
</evidence>
<evidence type="ECO:0000256" key="3">
    <source>
        <dbReference type="ARBA" id="ARBA00022475"/>
    </source>
</evidence>
<comment type="subcellular location">
    <subcellularLocation>
        <location evidence="1">Cell membrane</location>
        <topology evidence="1">Multi-pass membrane protein</topology>
    </subcellularLocation>
</comment>